<keyword evidence="9" id="KW-0560">Oxidoreductase</keyword>
<dbReference type="SUPFAM" id="SSF52343">
    <property type="entry name" value="Ferredoxin reductase-like, C-terminal NADP-linked domain"/>
    <property type="match status" value="1"/>
</dbReference>
<dbReference type="GO" id="GO:0030586">
    <property type="term" value="F:[methionine synthase] reductase (NADPH) activity"/>
    <property type="evidence" value="ECO:0007669"/>
    <property type="project" value="UniProtKB-EC"/>
</dbReference>
<name>A0A139ANH3_GONPJ</name>
<evidence type="ECO:0000256" key="9">
    <source>
        <dbReference type="ARBA" id="ARBA00023002"/>
    </source>
</evidence>
<feature type="region of interest" description="Disordered" evidence="13">
    <location>
        <begin position="195"/>
        <end position="220"/>
    </location>
</feature>
<dbReference type="InterPro" id="IPR008254">
    <property type="entry name" value="Flavodoxin/NO_synth"/>
</dbReference>
<dbReference type="FunFam" id="3.40.50.360:FF:000059">
    <property type="entry name" value="5-methyltetrahydrofolate-homocysteine methyltransferase reductase"/>
    <property type="match status" value="1"/>
</dbReference>
<dbReference type="Proteomes" id="UP000070544">
    <property type="component" value="Unassembled WGS sequence"/>
</dbReference>
<dbReference type="SUPFAM" id="SSF52218">
    <property type="entry name" value="Flavoproteins"/>
    <property type="match status" value="1"/>
</dbReference>
<evidence type="ECO:0000256" key="4">
    <source>
        <dbReference type="ARBA" id="ARBA00022630"/>
    </source>
</evidence>
<dbReference type="OMA" id="LFFGHQR"/>
<dbReference type="InterPro" id="IPR029039">
    <property type="entry name" value="Flavoprotein-like_sf"/>
</dbReference>
<sequence length="759" mass="81048">MDQSSAAPQADANGASLAKSLVILYASQTGNAEFIARHINTEAVERGYSSNVFVCDDYGKVDFSLPSIVVIVASTTGDGDPPDNSTKFWRFIRREKPDKTPLAGKRYAVLGLGDTNYSQFANASKRFDKQLQNLGAVCFHRGFADDATGLEAVVDPWIAKLWDLLPDLLELSDKVRAAKFKAASKSAISSLRGTVNGKSTAADETTKQPPAAEVPSTTATKPVITTSDSVSTVKVTSETLWSPAPLELDLSVLSSLHTLSNVTKLPVTSLKISATGVRHPPRSLWDLCGVPSGAPPVSDPFSFSPARPYPAVVTARRTLTKTSAISRVIELTLSIATLGWKYRPGDAVGALAPNPTPLVDGLLAKLGLDGDGEISVEGEAAAGLSVGSLLPPLMTWRELFTWGPDLLAAPKKGLLRVLAESCSDPGEKREALFLCSKEGASSYRALPALQPTLLDLLCRFPSAQPEPFRLLGQLPHLVPRFYSVASFHPNGTEVKIAFGVVEYELRGSKRKGLATGFLEEATNGQGAESAIVIPVFPRPSNSFVAPDPSVPVLMVSAGTGITPFISFVEERTLVPEKSRGTGWLVYGCRWREVDDLYADTRQRSLAGGVLTRTDVVYSRETQEGSGSIVKYVQHLLRREGMDVWKFVVGGGTVCICGDLHTMAKEVHAALVDIALQYATEGELKGGMDGQPELIDASPNASRNGSIAGQQVAGSEGEAGSGPVGDIKVGGTSPEAKKALVEQFWKDLTVKGRYLKDIWL</sequence>
<dbReference type="PANTHER" id="PTHR19384">
    <property type="entry name" value="NITRIC OXIDE SYNTHASE-RELATED"/>
    <property type="match status" value="1"/>
</dbReference>
<dbReference type="GO" id="GO:0050660">
    <property type="term" value="F:flavin adenine dinucleotide binding"/>
    <property type="evidence" value="ECO:0007669"/>
    <property type="project" value="TreeGrafter"/>
</dbReference>
<dbReference type="STRING" id="1344416.A0A139ANH3"/>
<proteinExistence type="predicted"/>
<dbReference type="GO" id="GO:0009086">
    <property type="term" value="P:methionine biosynthetic process"/>
    <property type="evidence" value="ECO:0007669"/>
    <property type="project" value="UniProtKB-KW"/>
</dbReference>
<evidence type="ECO:0000256" key="13">
    <source>
        <dbReference type="SAM" id="MobiDB-lite"/>
    </source>
</evidence>
<dbReference type="Gene3D" id="3.40.50.360">
    <property type="match status" value="1"/>
</dbReference>
<dbReference type="PROSITE" id="PS50902">
    <property type="entry name" value="FLAVODOXIN_LIKE"/>
    <property type="match status" value="1"/>
</dbReference>
<protein>
    <recommendedName>
        <fullName evidence="12">Methionine synthase reductase</fullName>
        <ecNumber evidence="11">1.16.1.8</ecNumber>
    </recommendedName>
</protein>
<feature type="region of interest" description="Disordered" evidence="13">
    <location>
        <begin position="689"/>
        <end position="727"/>
    </location>
</feature>
<dbReference type="InterPro" id="IPR001094">
    <property type="entry name" value="Flavdoxin-like"/>
</dbReference>
<evidence type="ECO:0000256" key="2">
    <source>
        <dbReference type="ARBA" id="ARBA00001974"/>
    </source>
</evidence>
<evidence type="ECO:0000313" key="17">
    <source>
        <dbReference type="Proteomes" id="UP000070544"/>
    </source>
</evidence>
<keyword evidence="3" id="KW-0028">Amino-acid biosynthesis</keyword>
<keyword evidence="6" id="KW-0949">S-adenosyl-L-methionine</keyword>
<dbReference type="PANTHER" id="PTHR19384:SF84">
    <property type="entry name" value="METHIONINE SYNTHASE REDUCTASE"/>
    <property type="match status" value="1"/>
</dbReference>
<evidence type="ECO:0000256" key="10">
    <source>
        <dbReference type="ARBA" id="ARBA00023167"/>
    </source>
</evidence>
<reference evidence="16 17" key="1">
    <citation type="journal article" date="2015" name="Genome Biol. Evol.">
        <title>Phylogenomic analyses indicate that early fungi evolved digesting cell walls of algal ancestors of land plants.</title>
        <authorList>
            <person name="Chang Y."/>
            <person name="Wang S."/>
            <person name="Sekimoto S."/>
            <person name="Aerts A.L."/>
            <person name="Choi C."/>
            <person name="Clum A."/>
            <person name="LaButti K.M."/>
            <person name="Lindquist E.A."/>
            <person name="Yee Ngan C."/>
            <person name="Ohm R.A."/>
            <person name="Salamov A.A."/>
            <person name="Grigoriev I.V."/>
            <person name="Spatafora J.W."/>
            <person name="Berbee M.L."/>
        </authorList>
    </citation>
    <scope>NUCLEOTIDE SEQUENCE [LARGE SCALE GENOMIC DNA]</scope>
    <source>
        <strain evidence="16 17">JEL478</strain>
    </source>
</reference>
<comment type="cofactor">
    <cofactor evidence="1">
        <name>FMN</name>
        <dbReference type="ChEBI" id="CHEBI:58210"/>
    </cofactor>
</comment>
<dbReference type="Gene3D" id="2.40.30.10">
    <property type="entry name" value="Translation factors"/>
    <property type="match status" value="1"/>
</dbReference>
<evidence type="ECO:0000256" key="7">
    <source>
        <dbReference type="ARBA" id="ARBA00022827"/>
    </source>
</evidence>
<accession>A0A139ANH3</accession>
<dbReference type="Pfam" id="PF00258">
    <property type="entry name" value="Flavodoxin_1"/>
    <property type="match status" value="1"/>
</dbReference>
<feature type="compositionally biased region" description="Polar residues" evidence="13">
    <location>
        <begin position="698"/>
        <end position="712"/>
    </location>
</feature>
<dbReference type="PRINTS" id="PR00371">
    <property type="entry name" value="FPNCR"/>
</dbReference>
<dbReference type="GO" id="GO:0010181">
    <property type="term" value="F:FMN binding"/>
    <property type="evidence" value="ECO:0007669"/>
    <property type="project" value="InterPro"/>
</dbReference>
<keyword evidence="8" id="KW-0521">NADP</keyword>
<evidence type="ECO:0000256" key="5">
    <source>
        <dbReference type="ARBA" id="ARBA00022643"/>
    </source>
</evidence>
<dbReference type="PROSITE" id="PS51384">
    <property type="entry name" value="FAD_FR"/>
    <property type="match status" value="1"/>
</dbReference>
<dbReference type="InterPro" id="IPR017927">
    <property type="entry name" value="FAD-bd_FR_type"/>
</dbReference>
<dbReference type="InterPro" id="IPR001433">
    <property type="entry name" value="OxRdtase_FAD/NAD-bd"/>
</dbReference>
<dbReference type="Gene3D" id="3.40.50.80">
    <property type="entry name" value="Nucleotide-binding domain of ferredoxin-NADP reductase (FNR) module"/>
    <property type="match status" value="1"/>
</dbReference>
<dbReference type="Pfam" id="PF00175">
    <property type="entry name" value="NAD_binding_1"/>
    <property type="match status" value="1"/>
</dbReference>
<gene>
    <name evidence="16" type="ORF">M427DRAFT_133001</name>
</gene>
<evidence type="ECO:0000259" key="15">
    <source>
        <dbReference type="PROSITE" id="PS51384"/>
    </source>
</evidence>
<keyword evidence="17" id="KW-1185">Reference proteome</keyword>
<dbReference type="OrthoDB" id="1856718at2759"/>
<dbReference type="InterPro" id="IPR001709">
    <property type="entry name" value="Flavoprot_Pyr_Nucl_cyt_Rdtase"/>
</dbReference>
<dbReference type="PRINTS" id="PR00369">
    <property type="entry name" value="FLAVODOXIN"/>
</dbReference>
<evidence type="ECO:0000256" key="11">
    <source>
        <dbReference type="ARBA" id="ARBA00039088"/>
    </source>
</evidence>
<dbReference type="Pfam" id="PF00667">
    <property type="entry name" value="FAD_binding_1"/>
    <property type="match status" value="1"/>
</dbReference>
<keyword evidence="4" id="KW-0285">Flavoprotein</keyword>
<evidence type="ECO:0000256" key="1">
    <source>
        <dbReference type="ARBA" id="ARBA00001917"/>
    </source>
</evidence>
<dbReference type="AlphaFoldDB" id="A0A139ANH3"/>
<evidence type="ECO:0000313" key="16">
    <source>
        <dbReference type="EMBL" id="KXS18268.1"/>
    </source>
</evidence>
<evidence type="ECO:0000256" key="12">
    <source>
        <dbReference type="ARBA" id="ARBA00040659"/>
    </source>
</evidence>
<dbReference type="GO" id="GO:0050667">
    <property type="term" value="P:homocysteine metabolic process"/>
    <property type="evidence" value="ECO:0007669"/>
    <property type="project" value="TreeGrafter"/>
</dbReference>
<dbReference type="EC" id="1.16.1.8" evidence="11"/>
<comment type="cofactor">
    <cofactor evidence="2">
        <name>FAD</name>
        <dbReference type="ChEBI" id="CHEBI:57692"/>
    </cofactor>
</comment>
<dbReference type="InterPro" id="IPR017938">
    <property type="entry name" value="Riboflavin_synthase-like_b-brl"/>
</dbReference>
<evidence type="ECO:0000256" key="6">
    <source>
        <dbReference type="ARBA" id="ARBA00022691"/>
    </source>
</evidence>
<feature type="domain" description="Flavodoxin-like" evidence="14">
    <location>
        <begin position="21"/>
        <end position="162"/>
    </location>
</feature>
<keyword evidence="10" id="KW-0486">Methionine biosynthesis</keyword>
<organism evidence="16 17">
    <name type="scientific">Gonapodya prolifera (strain JEL478)</name>
    <name type="common">Monoblepharis prolifera</name>
    <dbReference type="NCBI Taxonomy" id="1344416"/>
    <lineage>
        <taxon>Eukaryota</taxon>
        <taxon>Fungi</taxon>
        <taxon>Fungi incertae sedis</taxon>
        <taxon>Chytridiomycota</taxon>
        <taxon>Chytridiomycota incertae sedis</taxon>
        <taxon>Monoblepharidomycetes</taxon>
        <taxon>Monoblepharidales</taxon>
        <taxon>Gonapodyaceae</taxon>
        <taxon>Gonapodya</taxon>
    </lineage>
</organism>
<dbReference type="InterPro" id="IPR039261">
    <property type="entry name" value="FNR_nucleotide-bd"/>
</dbReference>
<dbReference type="EMBL" id="KQ965743">
    <property type="protein sequence ID" value="KXS18268.1"/>
    <property type="molecule type" value="Genomic_DNA"/>
</dbReference>
<evidence type="ECO:0000259" key="14">
    <source>
        <dbReference type="PROSITE" id="PS50902"/>
    </source>
</evidence>
<dbReference type="InterPro" id="IPR003097">
    <property type="entry name" value="CysJ-like_FAD-binding"/>
</dbReference>
<keyword evidence="5" id="KW-0288">FMN</keyword>
<dbReference type="InterPro" id="IPR023173">
    <property type="entry name" value="NADPH_Cyt_P450_Rdtase_alpha"/>
</dbReference>
<evidence type="ECO:0000256" key="8">
    <source>
        <dbReference type="ARBA" id="ARBA00022857"/>
    </source>
</evidence>
<dbReference type="SUPFAM" id="SSF63380">
    <property type="entry name" value="Riboflavin synthase domain-like"/>
    <property type="match status" value="1"/>
</dbReference>
<dbReference type="Gene3D" id="1.20.990.10">
    <property type="entry name" value="NADPH-cytochrome p450 Reductase, Chain A, domain 3"/>
    <property type="match status" value="1"/>
</dbReference>
<evidence type="ECO:0000256" key="3">
    <source>
        <dbReference type="ARBA" id="ARBA00022605"/>
    </source>
</evidence>
<feature type="domain" description="FAD-binding FR-type" evidence="15">
    <location>
        <begin position="306"/>
        <end position="546"/>
    </location>
</feature>
<dbReference type="GO" id="GO:0005829">
    <property type="term" value="C:cytosol"/>
    <property type="evidence" value="ECO:0007669"/>
    <property type="project" value="TreeGrafter"/>
</dbReference>
<keyword evidence="7" id="KW-0274">FAD</keyword>